<proteinExistence type="predicted"/>
<dbReference type="Gene3D" id="3.30.390.10">
    <property type="entry name" value="Enolase-like, N-terminal domain"/>
    <property type="match status" value="1"/>
</dbReference>
<dbReference type="InterPro" id="IPR018110">
    <property type="entry name" value="Mandel_Rmase/mucon_lact_enz_CS"/>
</dbReference>
<dbReference type="SUPFAM" id="SSF51604">
    <property type="entry name" value="Enolase C-terminal domain-like"/>
    <property type="match status" value="1"/>
</dbReference>
<dbReference type="SUPFAM" id="SSF54826">
    <property type="entry name" value="Enolase N-terminal domain-like"/>
    <property type="match status" value="1"/>
</dbReference>
<keyword evidence="3" id="KW-0460">Magnesium</keyword>
<gene>
    <name evidence="5" type="ORF">ESO86_17055</name>
</gene>
<dbReference type="RefSeq" id="WP_129235966.1">
    <property type="nucleotide sequence ID" value="NZ_SDPL01000599.1"/>
</dbReference>
<dbReference type="CDD" id="cd03316">
    <property type="entry name" value="MR_like"/>
    <property type="match status" value="1"/>
</dbReference>
<reference evidence="5 6" key="1">
    <citation type="submission" date="2019-01" db="EMBL/GenBank/DDBJ databases">
        <authorList>
            <person name="Li J."/>
        </authorList>
    </citation>
    <scope>NUCLEOTIDE SEQUENCE [LARGE SCALE GENOMIC DNA]</scope>
    <source>
        <strain evidence="5 6">CGMCC 4.7180</strain>
    </source>
</reference>
<name>A0A4Q2J560_9MICO</name>
<dbReference type="EMBL" id="SDPL01000599">
    <property type="protein sequence ID" value="RXZ40575.1"/>
    <property type="molecule type" value="Genomic_DNA"/>
</dbReference>
<sequence>MTATIARIATRPIRIPLRRPWGPDVRDLSVIEVEVEDSDGAVGWGFSWTPTIGAAAVRAHLDHDIRDFAIGREAEASALWDPLWAHLHEAGGGGITTIAMAGLDLALWDLAGRRSGLTLTDLVGRQHETATAYGSGVNLHYSLGELVAQAERWVQEGYDAVKVKVGSPDLARDLERIAAVRDVLGPDRGLMIDANQRWSLQQAERAIGELAAFDLAWIEEPLRADDLAAHVELRRRIEVPVALGENVHTRYRFAEFIDAGAVDLVQPNAVRVGGVTPFLRIADLAADRGVELAPHLLLELSAQLALALPGRHLVESVEDASFEALGALAAPSPVTVVGATASTTGQPGLGVRFSDELTDAAASVPPTEDR</sequence>
<dbReference type="GO" id="GO:0009063">
    <property type="term" value="P:amino acid catabolic process"/>
    <property type="evidence" value="ECO:0007669"/>
    <property type="project" value="InterPro"/>
</dbReference>
<dbReference type="GO" id="GO:0016052">
    <property type="term" value="P:carbohydrate catabolic process"/>
    <property type="evidence" value="ECO:0007669"/>
    <property type="project" value="TreeGrafter"/>
</dbReference>
<dbReference type="SFLD" id="SFLDS00001">
    <property type="entry name" value="Enolase"/>
    <property type="match status" value="1"/>
</dbReference>
<dbReference type="GO" id="GO:0016836">
    <property type="term" value="F:hydro-lyase activity"/>
    <property type="evidence" value="ECO:0007669"/>
    <property type="project" value="TreeGrafter"/>
</dbReference>
<protein>
    <submittedName>
        <fullName evidence="5">Mandelate racemase/muconate lactonizing enzyme family protein</fullName>
    </submittedName>
</protein>
<comment type="caution">
    <text evidence="5">The sequence shown here is derived from an EMBL/GenBank/DDBJ whole genome shotgun (WGS) entry which is preliminary data.</text>
</comment>
<dbReference type="Pfam" id="PF13378">
    <property type="entry name" value="MR_MLE_C"/>
    <property type="match status" value="1"/>
</dbReference>
<accession>A0A4Q2J560</accession>
<dbReference type="Pfam" id="PF02746">
    <property type="entry name" value="MR_MLE_N"/>
    <property type="match status" value="1"/>
</dbReference>
<dbReference type="InterPro" id="IPR013341">
    <property type="entry name" value="Mandelate_racemase_N_dom"/>
</dbReference>
<dbReference type="SMART" id="SM00922">
    <property type="entry name" value="MR_MLE"/>
    <property type="match status" value="1"/>
</dbReference>
<dbReference type="InterPro" id="IPR013342">
    <property type="entry name" value="Mandelate_racemase_C"/>
</dbReference>
<evidence type="ECO:0000259" key="4">
    <source>
        <dbReference type="SMART" id="SM00922"/>
    </source>
</evidence>
<evidence type="ECO:0000313" key="5">
    <source>
        <dbReference type="EMBL" id="RXZ40575.1"/>
    </source>
</evidence>
<keyword evidence="2" id="KW-0479">Metal-binding</keyword>
<dbReference type="Proteomes" id="UP000292881">
    <property type="component" value="Unassembled WGS sequence"/>
</dbReference>
<dbReference type="GO" id="GO:0000287">
    <property type="term" value="F:magnesium ion binding"/>
    <property type="evidence" value="ECO:0007669"/>
    <property type="project" value="TreeGrafter"/>
</dbReference>
<evidence type="ECO:0000256" key="1">
    <source>
        <dbReference type="ARBA" id="ARBA00001946"/>
    </source>
</evidence>
<evidence type="ECO:0000256" key="2">
    <source>
        <dbReference type="ARBA" id="ARBA00022723"/>
    </source>
</evidence>
<dbReference type="InterPro" id="IPR036849">
    <property type="entry name" value="Enolase-like_C_sf"/>
</dbReference>
<comment type="cofactor">
    <cofactor evidence="1">
        <name>Mg(2+)</name>
        <dbReference type="ChEBI" id="CHEBI:18420"/>
    </cofactor>
</comment>
<evidence type="ECO:0000256" key="3">
    <source>
        <dbReference type="ARBA" id="ARBA00022842"/>
    </source>
</evidence>
<dbReference type="Gene3D" id="3.20.20.120">
    <property type="entry name" value="Enolase-like C-terminal domain"/>
    <property type="match status" value="1"/>
</dbReference>
<dbReference type="PROSITE" id="PS00909">
    <property type="entry name" value="MR_MLE_2"/>
    <property type="match status" value="1"/>
</dbReference>
<dbReference type="InterPro" id="IPR029065">
    <property type="entry name" value="Enolase_C-like"/>
</dbReference>
<dbReference type="InterPro" id="IPR046945">
    <property type="entry name" value="RHMD-like"/>
</dbReference>
<organism evidence="5 6">
    <name type="scientific">Agromyces binzhouensis</name>
    <dbReference type="NCBI Taxonomy" id="1817495"/>
    <lineage>
        <taxon>Bacteria</taxon>
        <taxon>Bacillati</taxon>
        <taxon>Actinomycetota</taxon>
        <taxon>Actinomycetes</taxon>
        <taxon>Micrococcales</taxon>
        <taxon>Microbacteriaceae</taxon>
        <taxon>Agromyces</taxon>
    </lineage>
</organism>
<dbReference type="PANTHER" id="PTHR13794">
    <property type="entry name" value="ENOLASE SUPERFAMILY, MANDELATE RACEMASE"/>
    <property type="match status" value="1"/>
</dbReference>
<dbReference type="PANTHER" id="PTHR13794:SF58">
    <property type="entry name" value="MITOCHONDRIAL ENOLASE SUPERFAMILY MEMBER 1"/>
    <property type="match status" value="1"/>
</dbReference>
<feature type="domain" description="Mandelate racemase/muconate lactonizing enzyme C-terminal" evidence="4">
    <location>
        <begin position="143"/>
        <end position="240"/>
    </location>
</feature>
<evidence type="ECO:0000313" key="6">
    <source>
        <dbReference type="Proteomes" id="UP000292881"/>
    </source>
</evidence>
<dbReference type="InterPro" id="IPR029017">
    <property type="entry name" value="Enolase-like_N"/>
</dbReference>
<dbReference type="AlphaFoldDB" id="A0A4Q2J560"/>
<dbReference type="OrthoDB" id="9796450at2"/>
<keyword evidence="6" id="KW-1185">Reference proteome</keyword>